<reference evidence="2 3" key="1">
    <citation type="submission" date="2020-05" db="EMBL/GenBank/DDBJ databases">
        <title>Genome Sequencing of Type Strains.</title>
        <authorList>
            <person name="Lemaire J.F."/>
            <person name="Inderbitzin P."/>
            <person name="Gregorio O.A."/>
            <person name="Collins S.B."/>
            <person name="Wespe N."/>
            <person name="Knight-Connoni V."/>
        </authorList>
    </citation>
    <scope>NUCLEOTIDE SEQUENCE [LARGE SCALE GENOMIC DNA]</scope>
    <source>
        <strain evidence="2 3">ATCC 25174</strain>
    </source>
</reference>
<dbReference type="AlphaFoldDB" id="A0A7Y6DYV7"/>
<dbReference type="RefSeq" id="WP_175348378.1">
    <property type="nucleotide sequence ID" value="NZ_JABMCI010000067.1"/>
</dbReference>
<protein>
    <recommendedName>
        <fullName evidence="4">Nucleotide exchange factor GrpE</fullName>
    </recommendedName>
</protein>
<feature type="coiled-coil region" evidence="1">
    <location>
        <begin position="544"/>
        <end position="578"/>
    </location>
</feature>
<gene>
    <name evidence="2" type="ORF">HP550_14465</name>
</gene>
<proteinExistence type="predicted"/>
<evidence type="ECO:0000256" key="1">
    <source>
        <dbReference type="SAM" id="Coils"/>
    </source>
</evidence>
<evidence type="ECO:0000313" key="3">
    <source>
        <dbReference type="Proteomes" id="UP000565724"/>
    </source>
</evidence>
<accession>A0A7Y6DYV7</accession>
<dbReference type="EMBL" id="JABMCI010000067">
    <property type="protein sequence ID" value="NUU18457.1"/>
    <property type="molecule type" value="Genomic_DNA"/>
</dbReference>
<evidence type="ECO:0008006" key="4">
    <source>
        <dbReference type="Google" id="ProtNLM"/>
    </source>
</evidence>
<dbReference type="Proteomes" id="UP000565724">
    <property type="component" value="Unassembled WGS sequence"/>
</dbReference>
<organism evidence="2 3">
    <name type="scientific">Cellulomonas humilata</name>
    <dbReference type="NCBI Taxonomy" id="144055"/>
    <lineage>
        <taxon>Bacteria</taxon>
        <taxon>Bacillati</taxon>
        <taxon>Actinomycetota</taxon>
        <taxon>Actinomycetes</taxon>
        <taxon>Micrococcales</taxon>
        <taxon>Cellulomonadaceae</taxon>
        <taxon>Cellulomonas</taxon>
    </lineage>
</organism>
<evidence type="ECO:0000313" key="2">
    <source>
        <dbReference type="EMBL" id="NUU18457.1"/>
    </source>
</evidence>
<keyword evidence="1" id="KW-0175">Coiled coil</keyword>
<keyword evidence="3" id="KW-1185">Reference proteome</keyword>
<comment type="caution">
    <text evidence="2">The sequence shown here is derived from an EMBL/GenBank/DDBJ whole genome shotgun (WGS) entry which is preliminary data.</text>
</comment>
<name>A0A7Y6DYV7_9CELL</name>
<sequence length="680" mass="73378">MSRQRVMLELDEERHVLRTGELVSAPGSPPEVRWSDGTVQTMRDSRRRGYHYVTPVLGGLEHRLLVDPDGARALFQSVPVEAFLLALRDATEPQLSKDLIAGWERAFDRTEVAAAWRKAKVPFEDLPEVRVRGADRARRYLWVGEDEMQRPPAEQTPSVAPADVVADVTLETEIDTAHDVATLATAPVALPARNLVRDFKALARGKGADLPVDELDAQVRTAPPAVQALYGALSASEWRTALGRALATPLKSAISMAEFGDEVLASALDRSQGALGLLFLALPRSSKAVPDAGLDPEGIVAVVGRAIEEHRVHRSSADAKPLAAALGFLLDRVLAEPIASRLAPSTVLSTAAAADRLRPQKEDHEASVGALNASIVTLGRDGWARLPAADKASIARRAARGALAPGTARVRLMTTVWRFEPDQIRDAAWWERVTFDDLVAIASSSTRSILTDPAIRSSVVDPRTRRALDDASTRRRLMTVLAAPGEIAPALGADHVREAITRVAADDDLTREWLGEIRDDRGKAALEHRLDAAVQEAHTLTSSVAEAQATTAAATDRLQRAEQRLRDASDTTDALRDSQSRQIRVDAMRALADMASYVGSALERQSAERIGGRVAAIAAREGLTRLGEPGEHVPYKPSEHDLVGSPAEPGTAVVVRHVGYTWDGPDGEIVLARALVERAT</sequence>